<evidence type="ECO:0000256" key="2">
    <source>
        <dbReference type="SAM" id="Phobius"/>
    </source>
</evidence>
<evidence type="ECO:0000313" key="3">
    <source>
        <dbReference type="EMBL" id="QPG60259.1"/>
    </source>
</evidence>
<proteinExistence type="inferred from homology"/>
<keyword evidence="2" id="KW-0812">Transmembrane</keyword>
<feature type="transmembrane region" description="Helical" evidence="2">
    <location>
        <begin position="12"/>
        <end position="31"/>
    </location>
</feature>
<organism evidence="3 4">
    <name type="scientific">Shewanella eurypsychrophilus</name>
    <dbReference type="NCBI Taxonomy" id="2593656"/>
    <lineage>
        <taxon>Bacteria</taxon>
        <taxon>Pseudomonadati</taxon>
        <taxon>Pseudomonadota</taxon>
        <taxon>Gammaproteobacteria</taxon>
        <taxon>Alteromonadales</taxon>
        <taxon>Shewanellaceae</taxon>
        <taxon>Shewanella</taxon>
    </lineage>
</organism>
<dbReference type="RefSeq" id="WP_142873271.1">
    <property type="nucleotide sequence ID" value="NZ_CP045503.2"/>
</dbReference>
<dbReference type="InterPro" id="IPR036249">
    <property type="entry name" value="Thioredoxin-like_sf"/>
</dbReference>
<dbReference type="Gene3D" id="3.40.30.10">
    <property type="entry name" value="Glutaredoxin"/>
    <property type="match status" value="1"/>
</dbReference>
<accession>A0ABX6VFN6</accession>
<dbReference type="Proteomes" id="UP000316416">
    <property type="component" value="Chromosome"/>
</dbReference>
<dbReference type="PANTHER" id="PTHR12151:SF25">
    <property type="entry name" value="LINALOOL DEHYDRATASE_ISOMERASE DOMAIN-CONTAINING PROTEIN"/>
    <property type="match status" value="1"/>
</dbReference>
<keyword evidence="4" id="KW-1185">Reference proteome</keyword>
<evidence type="ECO:0000256" key="1">
    <source>
        <dbReference type="ARBA" id="ARBA00010996"/>
    </source>
</evidence>
<keyword evidence="2" id="KW-0472">Membrane</keyword>
<evidence type="ECO:0000313" key="4">
    <source>
        <dbReference type="Proteomes" id="UP000316416"/>
    </source>
</evidence>
<gene>
    <name evidence="3" type="ORF">FM038_025160</name>
</gene>
<name>A0ABX6VFN6_9GAMM</name>
<protein>
    <submittedName>
        <fullName evidence="3">SCO family protein</fullName>
    </submittedName>
</protein>
<sequence>MRISLHTKFTLSIGLIIMVLLGLFTVSFMYVSTSSSAHQLLRSATLLEQPRALTSFTLVDHHNKPFTQFDLQGKWHLLAYGFLNCADICPTTLILLNQLQLRLQADNKYQDIHLLFYSIDPERDTVDKLAEYVPFFGPNIIGLKPAESELVNGASKRFEQELGIRVRIEITEGDKDAYKVSHGVAIYLIDPQGRLHAVFKPSVDPFGINHFNHEDLYHDYVLIRKLAY</sequence>
<dbReference type="SUPFAM" id="SSF52833">
    <property type="entry name" value="Thioredoxin-like"/>
    <property type="match status" value="1"/>
</dbReference>
<dbReference type="Pfam" id="PF02630">
    <property type="entry name" value="SCO1-SenC"/>
    <property type="match status" value="1"/>
</dbReference>
<dbReference type="InterPro" id="IPR003782">
    <property type="entry name" value="SCO1/SenC"/>
</dbReference>
<dbReference type="PANTHER" id="PTHR12151">
    <property type="entry name" value="ELECTRON TRANSPORT PROTIN SCO1/SENC FAMILY MEMBER"/>
    <property type="match status" value="1"/>
</dbReference>
<reference evidence="3" key="1">
    <citation type="submission" date="2021-07" db="EMBL/GenBank/DDBJ databases">
        <title>Shewanella sp. YLB-07 whole genome sequence.</title>
        <authorList>
            <person name="Yu L."/>
        </authorList>
    </citation>
    <scope>NUCLEOTIDE SEQUENCE</scope>
    <source>
        <strain evidence="3">YLB-08</strain>
    </source>
</reference>
<keyword evidence="2" id="KW-1133">Transmembrane helix</keyword>
<dbReference type="CDD" id="cd02968">
    <property type="entry name" value="SCO"/>
    <property type="match status" value="1"/>
</dbReference>
<dbReference type="EMBL" id="CP045503">
    <property type="protein sequence ID" value="QPG60259.1"/>
    <property type="molecule type" value="Genomic_DNA"/>
</dbReference>
<comment type="similarity">
    <text evidence="1">Belongs to the SCO1/2 family.</text>
</comment>